<dbReference type="Pfam" id="PF00005">
    <property type="entry name" value="ABC_tran"/>
    <property type="match status" value="1"/>
</dbReference>
<reference evidence="2 3" key="1">
    <citation type="submission" date="2020-08" db="EMBL/GenBank/DDBJ databases">
        <title>Fungal Genomes of the International Space Station.</title>
        <authorList>
            <person name="Seuylemezian A."/>
            <person name="Singh N.K."/>
            <person name="Wood J."/>
            <person name="Venkateswaran K."/>
        </authorList>
    </citation>
    <scope>NUCLEOTIDE SEQUENCE [LARGE SCALE GENOMIC DNA]</scope>
    <source>
        <strain evidence="2 3">S/N-304-OC-R4</strain>
    </source>
</reference>
<evidence type="ECO:0000313" key="2">
    <source>
        <dbReference type="EMBL" id="MBY0206394.1"/>
    </source>
</evidence>
<dbReference type="InterPro" id="IPR027417">
    <property type="entry name" value="P-loop_NTPase"/>
</dbReference>
<gene>
    <name evidence="2" type="ORF">H7T88_24545</name>
</gene>
<dbReference type="RefSeq" id="WP_221790889.1">
    <property type="nucleotide sequence ID" value="NZ_JACLIC010000045.1"/>
</dbReference>
<name>A0ABS7KQE7_9BACL</name>
<protein>
    <submittedName>
        <fullName evidence="2">AAA family ATPase</fullName>
    </submittedName>
</protein>
<keyword evidence="3" id="KW-1185">Reference proteome</keyword>
<dbReference type="Proteomes" id="UP000706031">
    <property type="component" value="Unassembled WGS sequence"/>
</dbReference>
<evidence type="ECO:0000259" key="1">
    <source>
        <dbReference type="Pfam" id="PF00005"/>
    </source>
</evidence>
<dbReference type="InterPro" id="IPR003439">
    <property type="entry name" value="ABC_transporter-like_ATP-bd"/>
</dbReference>
<feature type="domain" description="ABC transporter" evidence="1">
    <location>
        <begin position="19"/>
        <end position="55"/>
    </location>
</feature>
<accession>A0ABS7KQE7</accession>
<organism evidence="2 3">
    <name type="scientific">Paenibacillus cucumis</name>
    <name type="common">ex Kampfer et al. 2016</name>
    <dbReference type="NCBI Taxonomy" id="1776858"/>
    <lineage>
        <taxon>Bacteria</taxon>
        <taxon>Bacillati</taxon>
        <taxon>Bacillota</taxon>
        <taxon>Bacilli</taxon>
        <taxon>Bacillales</taxon>
        <taxon>Paenibacillaceae</taxon>
        <taxon>Paenibacillus</taxon>
    </lineage>
</organism>
<evidence type="ECO:0000313" key="3">
    <source>
        <dbReference type="Proteomes" id="UP000706031"/>
    </source>
</evidence>
<dbReference type="Gene3D" id="3.40.50.300">
    <property type="entry name" value="P-loop containing nucleotide triphosphate hydrolases"/>
    <property type="match status" value="1"/>
</dbReference>
<dbReference type="EMBL" id="JACLIC010000045">
    <property type="protein sequence ID" value="MBY0206394.1"/>
    <property type="molecule type" value="Genomic_DNA"/>
</dbReference>
<dbReference type="SUPFAM" id="SSF52540">
    <property type="entry name" value="P-loop containing nucleoside triphosphate hydrolases"/>
    <property type="match status" value="1"/>
</dbReference>
<proteinExistence type="predicted"/>
<sequence>MIKIEDLSFSYPKASRKNLDHLHAEFPEQTVNMIIGKNGSGKTTLFDLIANVVKRPSEIQGIPDEKEIIYQLCHLPFTQNCTTIITSKELNCATNCAKLKIIKKSKDALTSLLFTTAASKGGGCA</sequence>
<comment type="caution">
    <text evidence="2">The sequence shown here is derived from an EMBL/GenBank/DDBJ whole genome shotgun (WGS) entry which is preliminary data.</text>
</comment>
<dbReference type="CDD" id="cd00267">
    <property type="entry name" value="ABC_ATPase"/>
    <property type="match status" value="1"/>
</dbReference>